<evidence type="ECO:0000313" key="4">
    <source>
        <dbReference type="Proteomes" id="UP001235939"/>
    </source>
</evidence>
<dbReference type="InterPro" id="IPR052709">
    <property type="entry name" value="Transposase-MT_Hybrid"/>
</dbReference>
<feature type="compositionally biased region" description="Basic and acidic residues" evidence="1">
    <location>
        <begin position="73"/>
        <end position="83"/>
    </location>
</feature>
<feature type="region of interest" description="Disordered" evidence="1">
    <location>
        <begin position="73"/>
        <end position="96"/>
    </location>
</feature>
<dbReference type="InterPro" id="IPR036397">
    <property type="entry name" value="RNaseH_sf"/>
</dbReference>
<dbReference type="EMBL" id="CP092881">
    <property type="protein sequence ID" value="UYV80764.1"/>
    <property type="molecule type" value="Genomic_DNA"/>
</dbReference>
<feature type="region of interest" description="Disordered" evidence="1">
    <location>
        <begin position="113"/>
        <end position="139"/>
    </location>
</feature>
<name>A0ABY6LJJ4_9ARAC</name>
<evidence type="ECO:0000259" key="2">
    <source>
        <dbReference type="Pfam" id="PF25597"/>
    </source>
</evidence>
<evidence type="ECO:0000256" key="1">
    <source>
        <dbReference type="SAM" id="MobiDB-lite"/>
    </source>
</evidence>
<dbReference type="PANTHER" id="PTHR46060:SF1">
    <property type="entry name" value="MARINER MOS1 TRANSPOSASE-LIKE PROTEIN"/>
    <property type="match status" value="1"/>
</dbReference>
<dbReference type="Proteomes" id="UP001235939">
    <property type="component" value="Chromosome 19"/>
</dbReference>
<reference evidence="3 4" key="1">
    <citation type="submission" date="2022-01" db="EMBL/GenBank/DDBJ databases">
        <title>A chromosomal length assembly of Cordylochernes scorpioides.</title>
        <authorList>
            <person name="Zeh D."/>
            <person name="Zeh J."/>
        </authorList>
    </citation>
    <scope>NUCLEOTIDE SEQUENCE [LARGE SCALE GENOMIC DNA]</scope>
    <source>
        <strain evidence="3">IN4F17</strain>
        <tissue evidence="3">Whole Body</tissue>
    </source>
</reference>
<proteinExistence type="predicted"/>
<accession>A0ABY6LJJ4</accession>
<sequence length="384" mass="44773">MWTERPVKIEHIRVFGCQTWAYNDQRRSKFDSRSRECVLIGYPEGVKGYKVLHNNFGEDYESINEEETKLVERNQKDELKKEDEEGQNEAAIPRGYSGTDEETISVEKNLNNMERREDGEQAYEDEALSREDEEGQNETIIPRRSSRIAARQKEYCRSAFHHGIIEHKSHRDEIPSSYDEALNMPKAQDRLKSIECEMASLQEHRSDYCNPFSPLLPDTCANIVFDMTNSLKFCTSEHPLKKTPAKFIPKFLTNEQKLCRLATCEDMLEMTRTDPEWKDKIITGDETWVYGYNPETNRQSTEWTGQAETSAFLAETKDSRIADSGATDHMTFRREWFSTFEYQKVFILCALEMERRSMQKVGVLESNFAHQLLPSNDTFLPDIM</sequence>
<dbReference type="InterPro" id="IPR057670">
    <property type="entry name" value="SH3_retrovirus"/>
</dbReference>
<keyword evidence="4" id="KW-1185">Reference proteome</keyword>
<dbReference type="PANTHER" id="PTHR46060">
    <property type="entry name" value="MARINER MOS1 TRANSPOSASE-LIKE PROTEIN"/>
    <property type="match status" value="1"/>
</dbReference>
<organism evidence="3 4">
    <name type="scientific">Cordylochernes scorpioides</name>
    <dbReference type="NCBI Taxonomy" id="51811"/>
    <lineage>
        <taxon>Eukaryota</taxon>
        <taxon>Metazoa</taxon>
        <taxon>Ecdysozoa</taxon>
        <taxon>Arthropoda</taxon>
        <taxon>Chelicerata</taxon>
        <taxon>Arachnida</taxon>
        <taxon>Pseudoscorpiones</taxon>
        <taxon>Cheliferoidea</taxon>
        <taxon>Chernetidae</taxon>
        <taxon>Cordylochernes</taxon>
    </lineage>
</organism>
<feature type="domain" description="Retroviral polymerase SH3-like" evidence="2">
    <location>
        <begin position="17"/>
        <end position="55"/>
    </location>
</feature>
<protein>
    <recommendedName>
        <fullName evidence="2">Retroviral polymerase SH3-like domain-containing protein</fullName>
    </recommendedName>
</protein>
<evidence type="ECO:0000313" key="3">
    <source>
        <dbReference type="EMBL" id="UYV80764.1"/>
    </source>
</evidence>
<dbReference type="Pfam" id="PF25597">
    <property type="entry name" value="SH3_retrovirus"/>
    <property type="match status" value="1"/>
</dbReference>
<dbReference type="Gene3D" id="3.30.420.10">
    <property type="entry name" value="Ribonuclease H-like superfamily/Ribonuclease H"/>
    <property type="match status" value="1"/>
</dbReference>
<gene>
    <name evidence="3" type="ORF">LAZ67_19001662</name>
</gene>
<feature type="compositionally biased region" description="Acidic residues" evidence="1">
    <location>
        <begin position="120"/>
        <end position="136"/>
    </location>
</feature>